<keyword evidence="3" id="KW-1185">Reference proteome</keyword>
<feature type="transmembrane region" description="Helical" evidence="1">
    <location>
        <begin position="285"/>
        <end position="306"/>
    </location>
</feature>
<feature type="transmembrane region" description="Helical" evidence="1">
    <location>
        <begin position="200"/>
        <end position="219"/>
    </location>
</feature>
<feature type="transmembrane region" description="Helical" evidence="1">
    <location>
        <begin position="142"/>
        <end position="163"/>
    </location>
</feature>
<evidence type="ECO:0000313" key="2">
    <source>
        <dbReference type="EMBL" id="MCU6761275.1"/>
    </source>
</evidence>
<organism evidence="2 3">
    <name type="scientific">Brotonthovivens ammoniilytica</name>
    <dbReference type="NCBI Taxonomy" id="2981725"/>
    <lineage>
        <taxon>Bacteria</taxon>
        <taxon>Bacillati</taxon>
        <taxon>Bacillota</taxon>
        <taxon>Clostridia</taxon>
        <taxon>Lachnospirales</taxon>
        <taxon>Lachnospiraceae</taxon>
        <taxon>Brotonthovivens</taxon>
    </lineage>
</organism>
<evidence type="ECO:0008006" key="4">
    <source>
        <dbReference type="Google" id="ProtNLM"/>
    </source>
</evidence>
<proteinExistence type="predicted"/>
<comment type="caution">
    <text evidence="2">The sequence shown here is derived from an EMBL/GenBank/DDBJ whole genome shotgun (WGS) entry which is preliminary data.</text>
</comment>
<reference evidence="2 3" key="1">
    <citation type="journal article" date="2021" name="ISME Commun">
        <title>Automated analysis of genomic sequences facilitates high-throughput and comprehensive description of bacteria.</title>
        <authorList>
            <person name="Hitch T.C.A."/>
        </authorList>
    </citation>
    <scope>NUCLEOTIDE SEQUENCE [LARGE SCALE GENOMIC DNA]</scope>
    <source>
        <strain evidence="2 3">Sanger_109</strain>
    </source>
</reference>
<feature type="transmembrane region" description="Helical" evidence="1">
    <location>
        <begin position="252"/>
        <end position="273"/>
    </location>
</feature>
<feature type="transmembrane region" description="Helical" evidence="1">
    <location>
        <begin position="35"/>
        <end position="54"/>
    </location>
</feature>
<protein>
    <recommendedName>
        <fullName evidence="4">Sporulation integral membrane protein YlbJ</fullName>
    </recommendedName>
</protein>
<dbReference type="Proteomes" id="UP001652442">
    <property type="component" value="Unassembled WGS sequence"/>
</dbReference>
<dbReference type="EMBL" id="JAOQJQ010000001">
    <property type="protein sequence ID" value="MCU6761275.1"/>
    <property type="molecule type" value="Genomic_DNA"/>
</dbReference>
<accession>A0ABT2TGF3</accession>
<gene>
    <name evidence="2" type="ORF">OCV88_02845</name>
</gene>
<evidence type="ECO:0000313" key="3">
    <source>
        <dbReference type="Proteomes" id="UP001652442"/>
    </source>
</evidence>
<name>A0ABT2TGF3_9FIRM</name>
<evidence type="ECO:0000256" key="1">
    <source>
        <dbReference type="SAM" id="Phobius"/>
    </source>
</evidence>
<dbReference type="RefSeq" id="WP_158424114.1">
    <property type="nucleotide sequence ID" value="NZ_JAOQJQ010000001.1"/>
</dbReference>
<keyword evidence="1" id="KW-0472">Membrane</keyword>
<keyword evidence="1" id="KW-0812">Transmembrane</keyword>
<sequence length="307" mass="33850">MKRIIPSIVLTLLLIYLLLFPKQMAADTAFGLLLWYKNVVPTLLPFCIISYIIIQSNLYHTIFRQILSLLPGKRVIRPETLYPICLGFVCGFPIGSKLTADMYALGHLNAKEATKLCAISNQFGPAFVVNYIAASQLKDSRFAPILLLSIYLPPLICGAVWMSRRDKSASLRKIPASRSQINFKIIDAGIMNGFETMLRVAGYIVVFSILSGAVESLPVDIPAGKALISGILEITTGTQNIAASDMSQAWKLPLICAIVSFGGFCGLFQTNAIMKGAEFKRKQYITFKLICTAVSFIAAKILYQLFF</sequence>
<keyword evidence="1" id="KW-1133">Transmembrane helix</keyword>